<dbReference type="InterPro" id="IPR036397">
    <property type="entry name" value="RNaseH_sf"/>
</dbReference>
<comment type="catalytic activity">
    <reaction evidence="1 14 15 16">
        <text>Endonucleolytic cleavage to 5'-phosphomonoester.</text>
        <dbReference type="EC" id="3.1.26.4"/>
    </reaction>
</comment>
<evidence type="ECO:0000256" key="10">
    <source>
        <dbReference type="ARBA" id="ARBA00022723"/>
    </source>
</evidence>
<dbReference type="InterPro" id="IPR001352">
    <property type="entry name" value="RNase_HII/HIII"/>
</dbReference>
<comment type="similarity">
    <text evidence="5 14 16">Belongs to the RNase HII family.</text>
</comment>
<comment type="caution">
    <text evidence="18">The sequence shown here is derived from an EMBL/GenBank/DDBJ whole genome shotgun (WGS) entry which is preliminary data.</text>
</comment>
<evidence type="ECO:0000256" key="16">
    <source>
        <dbReference type="RuleBase" id="RU003515"/>
    </source>
</evidence>
<dbReference type="Proteomes" id="UP000287101">
    <property type="component" value="Unassembled WGS sequence"/>
</dbReference>
<feature type="binding site" evidence="14 15">
    <location>
        <position position="171"/>
    </location>
    <ligand>
        <name>a divalent metal cation</name>
        <dbReference type="ChEBI" id="CHEBI:60240"/>
    </ligand>
</feature>
<feature type="domain" description="RNase H type-2" evidence="17">
    <location>
        <begin position="73"/>
        <end position="257"/>
    </location>
</feature>
<dbReference type="GO" id="GO:0032299">
    <property type="term" value="C:ribonuclease H2 complex"/>
    <property type="evidence" value="ECO:0007669"/>
    <property type="project" value="TreeGrafter"/>
</dbReference>
<proteinExistence type="inferred from homology"/>
<protein>
    <recommendedName>
        <fullName evidence="7 14">Ribonuclease HII</fullName>
        <shortName evidence="14">RNase HII</shortName>
        <ecNumber evidence="6 14">3.1.26.4</ecNumber>
    </recommendedName>
</protein>
<dbReference type="GO" id="GO:0006298">
    <property type="term" value="P:mismatch repair"/>
    <property type="evidence" value="ECO:0007669"/>
    <property type="project" value="TreeGrafter"/>
</dbReference>
<dbReference type="GO" id="GO:0005737">
    <property type="term" value="C:cytoplasm"/>
    <property type="evidence" value="ECO:0007669"/>
    <property type="project" value="UniProtKB-SubCell"/>
</dbReference>
<dbReference type="AlphaFoldDB" id="A0A430AC85"/>
<evidence type="ECO:0000256" key="9">
    <source>
        <dbReference type="ARBA" id="ARBA00022722"/>
    </source>
</evidence>
<evidence type="ECO:0000256" key="15">
    <source>
        <dbReference type="PROSITE-ProRule" id="PRU01319"/>
    </source>
</evidence>
<evidence type="ECO:0000313" key="18">
    <source>
        <dbReference type="EMBL" id="RSU04824.1"/>
    </source>
</evidence>
<comment type="cofactor">
    <cofactor evidence="2">
        <name>Mg(2+)</name>
        <dbReference type="ChEBI" id="CHEBI:18420"/>
    </cofactor>
</comment>
<dbReference type="GO" id="GO:0004523">
    <property type="term" value="F:RNA-DNA hybrid ribonuclease activity"/>
    <property type="evidence" value="ECO:0007669"/>
    <property type="project" value="UniProtKB-UniRule"/>
</dbReference>
<evidence type="ECO:0000256" key="4">
    <source>
        <dbReference type="ARBA" id="ARBA00004496"/>
    </source>
</evidence>
<sequence>MTKGLTISNIKEKLQTVSTQTDPFFKSIIDDERKGVQKLIESWKKDQLKKEKIKEHSEFMCRYERDGLAKGYKMIAGIDEVGRGPLAGPVVAAAVILPKDFEVLEINDSKQLSEKKRDDYYDLIMEQAVAVSVGIVDEREIDDINIYQATKLAMKKAVGKLCFRPDYLLIDAMVLEDVEIDQESIIKGDAKSVSIACASIVAKVTRDRMMKDFDKQYPGYGFGNNAGYGTKEHLNGLENLGVCPIHRRTFAPIKNMI</sequence>
<evidence type="ECO:0000256" key="2">
    <source>
        <dbReference type="ARBA" id="ARBA00001946"/>
    </source>
</evidence>
<gene>
    <name evidence="14" type="primary">rnhB</name>
    <name evidence="18" type="ORF">CBF31_02055</name>
</gene>
<dbReference type="SUPFAM" id="SSF53098">
    <property type="entry name" value="Ribonuclease H-like"/>
    <property type="match status" value="1"/>
</dbReference>
<dbReference type="InterPro" id="IPR022898">
    <property type="entry name" value="RNase_HII"/>
</dbReference>
<dbReference type="FunFam" id="3.30.420.10:FF:000006">
    <property type="entry name" value="Ribonuclease HII"/>
    <property type="match status" value="1"/>
</dbReference>
<dbReference type="Gene3D" id="3.30.420.10">
    <property type="entry name" value="Ribonuclease H-like superfamily/Ribonuclease H"/>
    <property type="match status" value="1"/>
</dbReference>
<dbReference type="EMBL" id="NGJY01000001">
    <property type="protein sequence ID" value="RSU04824.1"/>
    <property type="molecule type" value="Genomic_DNA"/>
</dbReference>
<name>A0A430AC85_9ENTE</name>
<dbReference type="PROSITE" id="PS51975">
    <property type="entry name" value="RNASE_H_2"/>
    <property type="match status" value="1"/>
</dbReference>
<evidence type="ECO:0000256" key="11">
    <source>
        <dbReference type="ARBA" id="ARBA00022759"/>
    </source>
</evidence>
<dbReference type="InterPro" id="IPR024567">
    <property type="entry name" value="RNase_HII/HIII_dom"/>
</dbReference>
<keyword evidence="8 14" id="KW-0963">Cytoplasm</keyword>
<evidence type="ECO:0000256" key="1">
    <source>
        <dbReference type="ARBA" id="ARBA00000077"/>
    </source>
</evidence>
<feature type="binding site" evidence="14 15">
    <location>
        <position position="80"/>
    </location>
    <ligand>
        <name>a divalent metal cation</name>
        <dbReference type="ChEBI" id="CHEBI:60240"/>
    </ligand>
</feature>
<dbReference type="GO" id="GO:0003723">
    <property type="term" value="F:RNA binding"/>
    <property type="evidence" value="ECO:0007669"/>
    <property type="project" value="UniProtKB-UniRule"/>
</dbReference>
<organism evidence="18 19">
    <name type="scientific">Vagococcus fessus</name>
    <dbReference type="NCBI Taxonomy" id="120370"/>
    <lineage>
        <taxon>Bacteria</taxon>
        <taxon>Bacillati</taxon>
        <taxon>Bacillota</taxon>
        <taxon>Bacilli</taxon>
        <taxon>Lactobacillales</taxon>
        <taxon>Enterococcaceae</taxon>
        <taxon>Vagococcus</taxon>
    </lineage>
</organism>
<evidence type="ECO:0000256" key="3">
    <source>
        <dbReference type="ARBA" id="ARBA00004065"/>
    </source>
</evidence>
<comment type="cofactor">
    <cofactor evidence="14 15">
        <name>Mn(2+)</name>
        <dbReference type="ChEBI" id="CHEBI:29035"/>
    </cofactor>
    <cofactor evidence="14 15">
        <name>Mg(2+)</name>
        <dbReference type="ChEBI" id="CHEBI:18420"/>
    </cofactor>
    <text evidence="14 15">Manganese or magnesium. Binds 1 divalent metal ion per monomer in the absence of substrate. May bind a second metal ion after substrate binding.</text>
</comment>
<keyword evidence="12 14" id="KW-0378">Hydrolase</keyword>
<keyword evidence="19" id="KW-1185">Reference proteome</keyword>
<evidence type="ECO:0000256" key="14">
    <source>
        <dbReference type="HAMAP-Rule" id="MF_00052"/>
    </source>
</evidence>
<reference evidence="18 19" key="1">
    <citation type="submission" date="2017-05" db="EMBL/GenBank/DDBJ databases">
        <title>Vagococcus spp. assemblies.</title>
        <authorList>
            <person name="Gulvik C.A."/>
        </authorList>
    </citation>
    <scope>NUCLEOTIDE SEQUENCE [LARGE SCALE GENOMIC DNA]</scope>
    <source>
        <strain evidence="18 19">CCUG 41755</strain>
    </source>
</reference>
<evidence type="ECO:0000256" key="7">
    <source>
        <dbReference type="ARBA" id="ARBA00019179"/>
    </source>
</evidence>
<feature type="binding site" evidence="14 15">
    <location>
        <position position="79"/>
    </location>
    <ligand>
        <name>a divalent metal cation</name>
        <dbReference type="ChEBI" id="CHEBI:60240"/>
    </ligand>
</feature>
<dbReference type="GO" id="GO:0030145">
    <property type="term" value="F:manganese ion binding"/>
    <property type="evidence" value="ECO:0007669"/>
    <property type="project" value="UniProtKB-UniRule"/>
</dbReference>
<comment type="function">
    <text evidence="3 14 16">Endonuclease that specifically degrades the RNA of RNA-DNA hybrids.</text>
</comment>
<evidence type="ECO:0000256" key="13">
    <source>
        <dbReference type="ARBA" id="ARBA00023211"/>
    </source>
</evidence>
<dbReference type="InterPro" id="IPR012337">
    <property type="entry name" value="RNaseH-like_sf"/>
</dbReference>
<keyword evidence="10 14" id="KW-0479">Metal-binding</keyword>
<dbReference type="Pfam" id="PF01351">
    <property type="entry name" value="RNase_HII"/>
    <property type="match status" value="1"/>
</dbReference>
<dbReference type="RefSeq" id="WP_126830471.1">
    <property type="nucleotide sequence ID" value="NZ_CBCRYB010000002.1"/>
</dbReference>
<dbReference type="PANTHER" id="PTHR10954">
    <property type="entry name" value="RIBONUCLEASE H2 SUBUNIT A"/>
    <property type="match status" value="1"/>
</dbReference>
<keyword evidence="11 14" id="KW-0255">Endonuclease</keyword>
<keyword evidence="13 14" id="KW-0464">Manganese</keyword>
<evidence type="ECO:0000256" key="5">
    <source>
        <dbReference type="ARBA" id="ARBA00007383"/>
    </source>
</evidence>
<dbReference type="EC" id="3.1.26.4" evidence="6 14"/>
<keyword evidence="9 14" id="KW-0540">Nuclease</keyword>
<evidence type="ECO:0000256" key="8">
    <source>
        <dbReference type="ARBA" id="ARBA00022490"/>
    </source>
</evidence>
<evidence type="ECO:0000256" key="6">
    <source>
        <dbReference type="ARBA" id="ARBA00012180"/>
    </source>
</evidence>
<dbReference type="HAMAP" id="MF_00052_B">
    <property type="entry name" value="RNase_HII_B"/>
    <property type="match status" value="1"/>
</dbReference>
<dbReference type="OrthoDB" id="9803420at2"/>
<dbReference type="NCBIfam" id="NF000595">
    <property type="entry name" value="PRK00015.1-3"/>
    <property type="match status" value="1"/>
</dbReference>
<dbReference type="GO" id="GO:0043137">
    <property type="term" value="P:DNA replication, removal of RNA primer"/>
    <property type="evidence" value="ECO:0007669"/>
    <property type="project" value="TreeGrafter"/>
</dbReference>
<dbReference type="NCBIfam" id="NF000594">
    <property type="entry name" value="PRK00015.1-1"/>
    <property type="match status" value="1"/>
</dbReference>
<accession>A0A430AC85</accession>
<evidence type="ECO:0000256" key="12">
    <source>
        <dbReference type="ARBA" id="ARBA00022801"/>
    </source>
</evidence>
<dbReference type="CDD" id="cd07182">
    <property type="entry name" value="RNase_HII_bacteria_HII_like"/>
    <property type="match status" value="1"/>
</dbReference>
<dbReference type="PANTHER" id="PTHR10954:SF18">
    <property type="entry name" value="RIBONUCLEASE HII"/>
    <property type="match status" value="1"/>
</dbReference>
<evidence type="ECO:0000313" key="19">
    <source>
        <dbReference type="Proteomes" id="UP000287101"/>
    </source>
</evidence>
<comment type="subcellular location">
    <subcellularLocation>
        <location evidence="4 14">Cytoplasm</location>
    </subcellularLocation>
</comment>
<evidence type="ECO:0000259" key="17">
    <source>
        <dbReference type="PROSITE" id="PS51975"/>
    </source>
</evidence>